<feature type="domain" description="ABC-2 type transporter transmembrane" evidence="7">
    <location>
        <begin position="11"/>
        <end position="225"/>
    </location>
</feature>
<feature type="non-terminal residue" evidence="9">
    <location>
        <position position="1"/>
    </location>
</feature>
<name>A0AB34PVF2_CANAX</name>
<feature type="domain" description="CDR ABC transporter" evidence="8">
    <location>
        <begin position="287"/>
        <end position="327"/>
    </location>
</feature>
<evidence type="ECO:0000256" key="3">
    <source>
        <dbReference type="ARBA" id="ARBA00022692"/>
    </source>
</evidence>
<dbReference type="Proteomes" id="UP000030161">
    <property type="component" value="Unassembled WGS sequence"/>
</dbReference>
<evidence type="ECO:0000256" key="2">
    <source>
        <dbReference type="ARBA" id="ARBA00022448"/>
    </source>
</evidence>
<keyword evidence="5 6" id="KW-0472">Membrane</keyword>
<dbReference type="GO" id="GO:0016020">
    <property type="term" value="C:membrane"/>
    <property type="evidence" value="ECO:0007669"/>
    <property type="project" value="UniProtKB-SubCell"/>
</dbReference>
<protein>
    <submittedName>
        <fullName evidence="9">Multidrug resistance protein CDR1</fullName>
    </submittedName>
</protein>
<gene>
    <name evidence="9" type="ORF">MG3_02995</name>
</gene>
<evidence type="ECO:0000256" key="4">
    <source>
        <dbReference type="ARBA" id="ARBA00022989"/>
    </source>
</evidence>
<accession>A0AB34PVF2</accession>
<feature type="transmembrane region" description="Helical" evidence="6">
    <location>
        <begin position="185"/>
        <end position="209"/>
    </location>
</feature>
<dbReference type="Pfam" id="PF01061">
    <property type="entry name" value="ABC2_membrane"/>
    <property type="match status" value="1"/>
</dbReference>
<organism evidence="9 10">
    <name type="scientific">Candida albicans P78048</name>
    <dbReference type="NCBI Taxonomy" id="1094989"/>
    <lineage>
        <taxon>Eukaryota</taxon>
        <taxon>Fungi</taxon>
        <taxon>Dikarya</taxon>
        <taxon>Ascomycota</taxon>
        <taxon>Saccharomycotina</taxon>
        <taxon>Pichiomycetes</taxon>
        <taxon>Debaryomycetaceae</taxon>
        <taxon>Candida/Lodderomyces clade</taxon>
        <taxon>Candida</taxon>
    </lineage>
</organism>
<keyword evidence="2" id="KW-0813">Transport</keyword>
<keyword evidence="4 6" id="KW-1133">Transmembrane helix</keyword>
<evidence type="ECO:0000313" key="9">
    <source>
        <dbReference type="EMBL" id="KGR12905.1"/>
    </source>
</evidence>
<dbReference type="PANTHER" id="PTHR19241">
    <property type="entry name" value="ATP-BINDING CASSETTE TRANSPORTER"/>
    <property type="match status" value="1"/>
</dbReference>
<feature type="transmembrane region" description="Helical" evidence="6">
    <location>
        <begin position="30"/>
        <end position="49"/>
    </location>
</feature>
<evidence type="ECO:0000256" key="5">
    <source>
        <dbReference type="ARBA" id="ARBA00023136"/>
    </source>
</evidence>
<evidence type="ECO:0000256" key="6">
    <source>
        <dbReference type="SAM" id="Phobius"/>
    </source>
</evidence>
<dbReference type="EMBL" id="AJIX01000015">
    <property type="protein sequence ID" value="KGR12905.1"/>
    <property type="molecule type" value="Genomic_DNA"/>
</dbReference>
<dbReference type="AlphaFoldDB" id="A0AB34PVF2"/>
<comment type="caution">
    <text evidence="9">The sequence shown here is derived from an EMBL/GenBank/DDBJ whole genome shotgun (WGS) entry which is preliminary data.</text>
</comment>
<evidence type="ECO:0000259" key="8">
    <source>
        <dbReference type="Pfam" id="PF06422"/>
    </source>
</evidence>
<evidence type="ECO:0000256" key="1">
    <source>
        <dbReference type="ARBA" id="ARBA00004141"/>
    </source>
</evidence>
<feature type="transmembrane region" description="Helical" evidence="6">
    <location>
        <begin position="300"/>
        <end position="321"/>
    </location>
</feature>
<sequence length="334" mass="38346">LLKYAAPLWKQYLLVSWRTIVQDWRSPGYIYSKIFLVVSAALFNGFSFFKAKNNMQGLQNQMFSVFMFFIPFNTLVQQMLPYFVKQRDVYEVREAPSRTFSWFAFIAGQITSEIPYQVAVGTIAFFCWYYPLGLYNNATPTDSVNPRGVLMWMLVTAFYVYTATMGQLCMSFSELADNAANLATLLFTMCLNFCGVLAGPDVLPGFWIFMYRCNPFTYLVQAMLSTGLANTFVKCAEREYVSVKPPNGESCSTYLDPYIKFAGGYFETRNDGSCAFCQMSSTNTFLKSVNSLYSERWRNFGIFIAFIAINIILTVIFYWLARVPKGNREKKNKK</sequence>
<dbReference type="GO" id="GO:0140359">
    <property type="term" value="F:ABC-type transporter activity"/>
    <property type="evidence" value="ECO:0007669"/>
    <property type="project" value="InterPro"/>
</dbReference>
<dbReference type="InterPro" id="IPR010929">
    <property type="entry name" value="PDR_CDR_ABC"/>
</dbReference>
<comment type="subcellular location">
    <subcellularLocation>
        <location evidence="1">Membrane</location>
        <topology evidence="1">Multi-pass membrane protein</topology>
    </subcellularLocation>
</comment>
<dbReference type="InterPro" id="IPR013525">
    <property type="entry name" value="ABC2_TM"/>
</dbReference>
<evidence type="ECO:0000313" key="10">
    <source>
        <dbReference type="Proteomes" id="UP000030161"/>
    </source>
</evidence>
<feature type="transmembrane region" description="Helical" evidence="6">
    <location>
        <begin position="61"/>
        <end position="80"/>
    </location>
</feature>
<keyword evidence="3 6" id="KW-0812">Transmembrane</keyword>
<feature type="transmembrane region" description="Helical" evidence="6">
    <location>
        <begin position="100"/>
        <end position="128"/>
    </location>
</feature>
<proteinExistence type="predicted"/>
<evidence type="ECO:0000259" key="7">
    <source>
        <dbReference type="Pfam" id="PF01061"/>
    </source>
</evidence>
<reference evidence="9 10" key="1">
    <citation type="submission" date="2013-12" db="EMBL/GenBank/DDBJ databases">
        <title>The Genome Sequence of Candida albicans P78048.</title>
        <authorList>
            <consortium name="The Broad Institute Genome Sequencing Platform"/>
            <consortium name="The Broad Institute Genome Sequencing Center for Infectious Disease"/>
            <person name="Cuomo C."/>
            <person name="Bennett R."/>
            <person name="Hirakawa M."/>
            <person name="Noverr M."/>
            <person name="Mitchell A."/>
            <person name="Young S.K."/>
            <person name="Zeng Q."/>
            <person name="Gargeya S."/>
            <person name="Fitzgerald M."/>
            <person name="Abouelleil A."/>
            <person name="Alvarado L."/>
            <person name="Berlin A.M."/>
            <person name="Chapman S.B."/>
            <person name="Dewar J."/>
            <person name="Goldberg J."/>
            <person name="Griggs A."/>
            <person name="Gujja S."/>
            <person name="Hansen M."/>
            <person name="Howarth C."/>
            <person name="Imamovic A."/>
            <person name="Larimer J."/>
            <person name="McCowan C."/>
            <person name="Murphy C."/>
            <person name="Pearson M."/>
            <person name="Priest M."/>
            <person name="Roberts A."/>
            <person name="Saif S."/>
            <person name="Shea T."/>
            <person name="Sykes S."/>
            <person name="Wortman J."/>
            <person name="Nusbaum C."/>
            <person name="Birren B."/>
        </authorList>
    </citation>
    <scope>NUCLEOTIDE SEQUENCE [LARGE SCALE GENOMIC DNA]</scope>
    <source>
        <strain evidence="9 10">P78048</strain>
    </source>
</reference>
<feature type="transmembrane region" description="Helical" evidence="6">
    <location>
        <begin position="149"/>
        <end position="173"/>
    </location>
</feature>
<dbReference type="GO" id="GO:0005524">
    <property type="term" value="F:ATP binding"/>
    <property type="evidence" value="ECO:0007669"/>
    <property type="project" value="InterPro"/>
</dbReference>
<dbReference type="Pfam" id="PF06422">
    <property type="entry name" value="PDR_CDR"/>
    <property type="match status" value="1"/>
</dbReference>